<dbReference type="GO" id="GO:0016192">
    <property type="term" value="P:vesicle-mediated transport"/>
    <property type="evidence" value="ECO:0007669"/>
    <property type="project" value="InterPro"/>
</dbReference>
<dbReference type="GO" id="GO:0031267">
    <property type="term" value="F:small GTPase binding"/>
    <property type="evidence" value="ECO:0007669"/>
    <property type="project" value="TreeGrafter"/>
</dbReference>
<dbReference type="InterPro" id="IPR037191">
    <property type="entry name" value="VPS9_dom_sf"/>
</dbReference>
<accession>A0AB34JED1</accession>
<feature type="compositionally biased region" description="Low complexity" evidence="2">
    <location>
        <begin position="85"/>
        <end position="96"/>
    </location>
</feature>
<dbReference type="EMBL" id="JBGBPQ010000009">
    <property type="protein sequence ID" value="KAL1520199.1"/>
    <property type="molecule type" value="Genomic_DNA"/>
</dbReference>
<evidence type="ECO:0000313" key="4">
    <source>
        <dbReference type="EMBL" id="KAL1520199.1"/>
    </source>
</evidence>
<dbReference type="Pfam" id="PF02204">
    <property type="entry name" value="VPS9"/>
    <property type="match status" value="1"/>
</dbReference>
<feature type="compositionally biased region" description="Basic and acidic residues" evidence="2">
    <location>
        <begin position="68"/>
        <end position="81"/>
    </location>
</feature>
<organism evidence="4 5">
    <name type="scientific">Prymnesium parvum</name>
    <name type="common">Toxic golden alga</name>
    <dbReference type="NCBI Taxonomy" id="97485"/>
    <lineage>
        <taxon>Eukaryota</taxon>
        <taxon>Haptista</taxon>
        <taxon>Haptophyta</taxon>
        <taxon>Prymnesiophyceae</taxon>
        <taxon>Prymnesiales</taxon>
        <taxon>Prymnesiaceae</taxon>
        <taxon>Prymnesium</taxon>
    </lineage>
</organism>
<evidence type="ECO:0000256" key="1">
    <source>
        <dbReference type="SAM" id="Coils"/>
    </source>
</evidence>
<feature type="region of interest" description="Disordered" evidence="2">
    <location>
        <begin position="68"/>
        <end position="96"/>
    </location>
</feature>
<dbReference type="AlphaFoldDB" id="A0AB34JED1"/>
<dbReference type="PANTHER" id="PTHR23101">
    <property type="entry name" value="RAB GDP/GTP EXCHANGE FACTOR"/>
    <property type="match status" value="1"/>
</dbReference>
<evidence type="ECO:0000259" key="3">
    <source>
        <dbReference type="PROSITE" id="PS51205"/>
    </source>
</evidence>
<evidence type="ECO:0000256" key="2">
    <source>
        <dbReference type="SAM" id="MobiDB-lite"/>
    </source>
</evidence>
<feature type="coiled-coil region" evidence="1">
    <location>
        <begin position="1"/>
        <end position="67"/>
    </location>
</feature>
<protein>
    <recommendedName>
        <fullName evidence="3">VPS9 domain-containing protein</fullName>
    </recommendedName>
</protein>
<name>A0AB34JED1_PRYPA</name>
<sequence length="620" mass="67300">MQGAEEKLELLKHAYRTIKKEMKEREEEIEAERAIAQQERRALLTKVDSLERELEALKATVRSHGRAAETRLLELERERAPPPRAAAAPSSDQPALSSYERGMAWAGKVMNVKGTLSSALSSTVESVSTLATPSSVQLQVQRQQELFEAQAAVQQSLCLDLREAQAALARSDEALRAEEERREALRRVAEGAAARVHELEEALREAYARLDGGHAALHERYEQAIRAAAAERRAEQQQLDEVGAALRALLHDACVACEMARLSLHPSRLPDAPRAAASPLALLHHSFTASFTSAPLDGHLSAPLERTAESTESLSHGLAPLERSGGSSGISPAFLPADEAMSDSARSVPIEPCAPAAAGEQPLDLEAALGGGEWYEYFLSTLATPQGEGVVTRAVEFCNAFEHTAPEEGVEHSAEPDVLAVRRLLGELQQMALQLPLQWAESEHMPDGEAMIRGALERYVMNMLYAKVIGVGRDAVEDKVLAAQMGTLGFLSSADLGVEESCCTGEQWDNALASLALMSRFTSPSDKMECVSAACAHLAAIVDPCDGRFVRLVALAILRAKPPQLYSQLGYISRFAEPDRLWAPALGGSFSIMRAAVEYLATQDPTSFNRRWADRSRASE</sequence>
<keyword evidence="5" id="KW-1185">Reference proteome</keyword>
<dbReference type="GO" id="GO:0005829">
    <property type="term" value="C:cytosol"/>
    <property type="evidence" value="ECO:0007669"/>
    <property type="project" value="TreeGrafter"/>
</dbReference>
<proteinExistence type="predicted"/>
<evidence type="ECO:0000313" key="5">
    <source>
        <dbReference type="Proteomes" id="UP001515480"/>
    </source>
</evidence>
<reference evidence="4 5" key="1">
    <citation type="journal article" date="2024" name="Science">
        <title>Giant polyketide synthase enzymes in the biosynthesis of giant marine polyether toxins.</title>
        <authorList>
            <person name="Fallon T.R."/>
            <person name="Shende V.V."/>
            <person name="Wierzbicki I.H."/>
            <person name="Pendleton A.L."/>
            <person name="Watervoot N.F."/>
            <person name="Auber R.P."/>
            <person name="Gonzalez D.J."/>
            <person name="Wisecaver J.H."/>
            <person name="Moore B.S."/>
        </authorList>
    </citation>
    <scope>NUCLEOTIDE SEQUENCE [LARGE SCALE GENOMIC DNA]</scope>
    <source>
        <strain evidence="4 5">12B1</strain>
    </source>
</reference>
<dbReference type="InterPro" id="IPR045046">
    <property type="entry name" value="Vps9-like"/>
</dbReference>
<feature type="region of interest" description="Disordered" evidence="2">
    <location>
        <begin position="305"/>
        <end position="329"/>
    </location>
</feature>
<keyword evidence="1" id="KW-0175">Coiled coil</keyword>
<dbReference type="Gene3D" id="1.20.1050.80">
    <property type="entry name" value="VPS9 domain"/>
    <property type="match status" value="1"/>
</dbReference>
<dbReference type="SUPFAM" id="SSF109993">
    <property type="entry name" value="VPS9 domain"/>
    <property type="match status" value="1"/>
</dbReference>
<dbReference type="GO" id="GO:0005085">
    <property type="term" value="F:guanyl-nucleotide exchange factor activity"/>
    <property type="evidence" value="ECO:0007669"/>
    <property type="project" value="InterPro"/>
</dbReference>
<dbReference type="Proteomes" id="UP001515480">
    <property type="component" value="Unassembled WGS sequence"/>
</dbReference>
<dbReference type="InterPro" id="IPR003123">
    <property type="entry name" value="VPS9"/>
</dbReference>
<feature type="coiled-coil region" evidence="1">
    <location>
        <begin position="161"/>
        <end position="238"/>
    </location>
</feature>
<dbReference type="GO" id="GO:0030139">
    <property type="term" value="C:endocytic vesicle"/>
    <property type="evidence" value="ECO:0007669"/>
    <property type="project" value="TreeGrafter"/>
</dbReference>
<feature type="domain" description="VPS9" evidence="3">
    <location>
        <begin position="475"/>
        <end position="609"/>
    </location>
</feature>
<gene>
    <name evidence="4" type="ORF">AB1Y20_023669</name>
</gene>
<dbReference type="PANTHER" id="PTHR23101:SF25">
    <property type="entry name" value="GTPASE-ACTIVATING PROTEIN AND VPS9 DOMAIN-CONTAINING PROTEIN 1"/>
    <property type="match status" value="1"/>
</dbReference>
<comment type="caution">
    <text evidence="4">The sequence shown here is derived from an EMBL/GenBank/DDBJ whole genome shotgun (WGS) entry which is preliminary data.</text>
</comment>
<dbReference type="PROSITE" id="PS51205">
    <property type="entry name" value="VPS9"/>
    <property type="match status" value="1"/>
</dbReference>